<sequence length="203" mass="22864">MDTITRLALIYQADTIETRQVADAIATHLKEMSHRVELFTAEAIPEELELSDYDGVIFGSALEDGEYAQPIEELIGERHRELQHMPAAFFSVSLSEHDDADALRAESERCIERLIIETDFNPAFFASFTTELPSSSRGFMKQMSMEPLGRRMEGELGFDIADEEDYETLEGADVEEFVEGFLRQIAFMIGRPAEPASSSPLPY</sequence>
<proteinExistence type="predicted"/>
<dbReference type="GO" id="GO:0010181">
    <property type="term" value="F:FMN binding"/>
    <property type="evidence" value="ECO:0007669"/>
    <property type="project" value="InterPro"/>
</dbReference>
<dbReference type="RefSeq" id="WP_146982909.1">
    <property type="nucleotide sequence ID" value="NZ_VOSM01000013.1"/>
</dbReference>
<dbReference type="PANTHER" id="PTHR38030:SF2">
    <property type="entry name" value="PROTOPORPHYRINOGEN IX DEHYDROGENASE [QUINONE]"/>
    <property type="match status" value="1"/>
</dbReference>
<reference evidence="2 3" key="1">
    <citation type="submission" date="2019-08" db="EMBL/GenBank/DDBJ databases">
        <title>Bradymonadales sp. TMQ4.</title>
        <authorList>
            <person name="Liang Q."/>
        </authorList>
    </citation>
    <scope>NUCLEOTIDE SEQUENCE [LARGE SCALE GENOMIC DNA]</scope>
    <source>
        <strain evidence="2 3">TMQ4</strain>
    </source>
</reference>
<dbReference type="GO" id="GO:0006783">
    <property type="term" value="P:heme biosynthetic process"/>
    <property type="evidence" value="ECO:0007669"/>
    <property type="project" value="TreeGrafter"/>
</dbReference>
<dbReference type="SUPFAM" id="SSF52218">
    <property type="entry name" value="Flavoproteins"/>
    <property type="match status" value="1"/>
</dbReference>
<keyword evidence="3" id="KW-1185">Reference proteome</keyword>
<dbReference type="InterPro" id="IPR026816">
    <property type="entry name" value="Flavodoxin_dom"/>
</dbReference>
<dbReference type="InterPro" id="IPR008254">
    <property type="entry name" value="Flavodoxin/NO_synth"/>
</dbReference>
<protein>
    <recommendedName>
        <fullName evidence="1">Flavodoxin-like domain-containing protein</fullName>
    </recommendedName>
</protein>
<dbReference type="AlphaFoldDB" id="A0A5C6X8S1"/>
<dbReference type="PROSITE" id="PS50902">
    <property type="entry name" value="FLAVODOXIN_LIKE"/>
    <property type="match status" value="1"/>
</dbReference>
<dbReference type="Gene3D" id="3.40.50.360">
    <property type="match status" value="1"/>
</dbReference>
<dbReference type="InterPro" id="IPR029039">
    <property type="entry name" value="Flavoprotein-like_sf"/>
</dbReference>
<organism evidence="2 3">
    <name type="scientific">Lujinxingia vulgaris</name>
    <dbReference type="NCBI Taxonomy" id="2600176"/>
    <lineage>
        <taxon>Bacteria</taxon>
        <taxon>Deltaproteobacteria</taxon>
        <taxon>Bradymonadales</taxon>
        <taxon>Lujinxingiaceae</taxon>
        <taxon>Lujinxingia</taxon>
    </lineage>
</organism>
<accession>A0A5C6X8S1</accession>
<dbReference type="PANTHER" id="PTHR38030">
    <property type="entry name" value="PROTOPORPHYRINOGEN IX DEHYDROGENASE [MENAQUINONE]"/>
    <property type="match status" value="1"/>
</dbReference>
<name>A0A5C6X8S1_9DELT</name>
<dbReference type="Pfam" id="PF12724">
    <property type="entry name" value="Flavodoxin_5"/>
    <property type="match status" value="1"/>
</dbReference>
<evidence type="ECO:0000313" key="3">
    <source>
        <dbReference type="Proteomes" id="UP000321412"/>
    </source>
</evidence>
<gene>
    <name evidence="2" type="ORF">FRC98_18480</name>
</gene>
<feature type="domain" description="Flavodoxin-like" evidence="1">
    <location>
        <begin position="7"/>
        <end position="186"/>
    </location>
</feature>
<dbReference type="OrthoDB" id="9795729at2"/>
<dbReference type="InterPro" id="IPR052200">
    <property type="entry name" value="Protoporphyrinogen_IX_DH"/>
</dbReference>
<comment type="caution">
    <text evidence="2">The sequence shown here is derived from an EMBL/GenBank/DDBJ whole genome shotgun (WGS) entry which is preliminary data.</text>
</comment>
<dbReference type="Proteomes" id="UP000321412">
    <property type="component" value="Unassembled WGS sequence"/>
</dbReference>
<dbReference type="GO" id="GO:0070819">
    <property type="term" value="F:menaquinone-dependent protoporphyrinogen oxidase activity"/>
    <property type="evidence" value="ECO:0007669"/>
    <property type="project" value="TreeGrafter"/>
</dbReference>
<evidence type="ECO:0000259" key="1">
    <source>
        <dbReference type="PROSITE" id="PS50902"/>
    </source>
</evidence>
<evidence type="ECO:0000313" key="2">
    <source>
        <dbReference type="EMBL" id="TXD34400.1"/>
    </source>
</evidence>
<dbReference type="EMBL" id="VOSM01000013">
    <property type="protein sequence ID" value="TXD34400.1"/>
    <property type="molecule type" value="Genomic_DNA"/>
</dbReference>